<evidence type="ECO:0000256" key="1">
    <source>
        <dbReference type="SAM" id="SignalP"/>
    </source>
</evidence>
<sequence>MNIIIRLLSAFAVSASAFTTVSSMVLAEGVPTSPQQRTQQRICSFDPVADLLPTPPNQLPNQPTNSPLSYLAQQGFIQNPNGDWVCYVNDPKKESRSYTLFKVQQIDGKVVASSFLENGSLINGQDNRSLDLFMMLIKNHTNATLGNRQSIRRYLSAFMSLVKQGKISASPRGYLFDSPSRGFVSYYPLRGGQIQGTAITIDINMLRKITLK</sequence>
<organism evidence="2 3">
    <name type="scientific">Brasilonema sennae CENA114</name>
    <dbReference type="NCBI Taxonomy" id="415709"/>
    <lineage>
        <taxon>Bacteria</taxon>
        <taxon>Bacillati</taxon>
        <taxon>Cyanobacteriota</taxon>
        <taxon>Cyanophyceae</taxon>
        <taxon>Nostocales</taxon>
        <taxon>Scytonemataceae</taxon>
        <taxon>Brasilonema</taxon>
        <taxon>Bromeliae group (in: Brasilonema)</taxon>
    </lineage>
</organism>
<reference evidence="2 3" key="1">
    <citation type="submission" date="2018-06" db="EMBL/GenBank/DDBJ databases">
        <title>Comparative genomics of Brasilonema spp. strains.</title>
        <authorList>
            <person name="Alvarenga D.O."/>
            <person name="Fiore M.F."/>
            <person name="Varani A.M."/>
        </authorList>
    </citation>
    <scope>NUCLEOTIDE SEQUENCE [LARGE SCALE GENOMIC DNA]</scope>
    <source>
        <strain evidence="2 3">CENA114</strain>
    </source>
</reference>
<dbReference type="KEGG" id="bsen:DP114_10515"/>
<protein>
    <recommendedName>
        <fullName evidence="4">DUF3298 domain-containing protein</fullName>
    </recommendedName>
</protein>
<proteinExistence type="predicted"/>
<keyword evidence="1" id="KW-0732">Signal</keyword>
<dbReference type="EMBL" id="CP030118">
    <property type="protein sequence ID" value="QDL08277.1"/>
    <property type="molecule type" value="Genomic_DNA"/>
</dbReference>
<feature type="signal peptide" evidence="1">
    <location>
        <begin position="1"/>
        <end position="27"/>
    </location>
</feature>
<gene>
    <name evidence="2" type="ORF">DP114_10515</name>
</gene>
<feature type="chain" id="PRO_5032673224" description="DUF3298 domain-containing protein" evidence="1">
    <location>
        <begin position="28"/>
        <end position="212"/>
    </location>
</feature>
<name>A0A856MGQ6_9CYAN</name>
<evidence type="ECO:0008006" key="4">
    <source>
        <dbReference type="Google" id="ProtNLM"/>
    </source>
</evidence>
<accession>A0A856MGQ6</accession>
<keyword evidence="3" id="KW-1185">Reference proteome</keyword>
<evidence type="ECO:0000313" key="2">
    <source>
        <dbReference type="EMBL" id="QDL08277.1"/>
    </source>
</evidence>
<evidence type="ECO:0000313" key="3">
    <source>
        <dbReference type="Proteomes" id="UP000503129"/>
    </source>
</evidence>
<dbReference type="Proteomes" id="UP000503129">
    <property type="component" value="Chromosome"/>
</dbReference>
<dbReference type="AlphaFoldDB" id="A0A856MGQ6"/>
<dbReference type="RefSeq" id="WP_171976046.1">
    <property type="nucleotide sequence ID" value="NZ_CAWOXK010000001.1"/>
</dbReference>